<dbReference type="GO" id="GO:0031526">
    <property type="term" value="C:brush border membrane"/>
    <property type="evidence" value="ECO:0007669"/>
    <property type="project" value="TreeGrafter"/>
</dbReference>
<evidence type="ECO:0000256" key="17">
    <source>
        <dbReference type="RuleBase" id="RU261113"/>
    </source>
</evidence>
<dbReference type="Pfam" id="PF08209">
    <property type="entry name" value="Sgf11"/>
    <property type="match status" value="1"/>
</dbReference>
<keyword evidence="13 16" id="KW-0804">Transcription</keyword>
<feature type="transmembrane region" description="Helical" evidence="19">
    <location>
        <begin position="309"/>
        <end position="331"/>
    </location>
</feature>
<feature type="domain" description="Major facilitator superfamily (MFS) profile" evidence="20">
    <location>
        <begin position="482"/>
        <end position="853"/>
    </location>
</feature>
<evidence type="ECO:0000256" key="10">
    <source>
        <dbReference type="ARBA" id="ARBA00023015"/>
    </source>
</evidence>
<evidence type="ECO:0000256" key="1">
    <source>
        <dbReference type="ARBA" id="ARBA00004123"/>
    </source>
</evidence>
<dbReference type="HAMAP" id="MF_03047">
    <property type="entry name" value="Sgf11"/>
    <property type="match status" value="1"/>
</dbReference>
<evidence type="ECO:0000256" key="8">
    <source>
        <dbReference type="ARBA" id="ARBA00022853"/>
    </source>
</evidence>
<sequence length="853" mass="94997">MSENDGIHIEYADEHELIREFRRFMSDPETREKAANYLYESLVDETILGIAYEVHHAYKTGSGAAVEGEPEDSKPYTIVDQPDTDVFGSSNTKKAIDCHCPNCNRIVAASRFAPHLEKCMGMGRNSSRIASRRIANTRDAGTGNYFGGDEDDEDDADWSGEKRKKKISQNMTVICSHHRIVEKEPSKVNPRWKSCTVYSLLMIVASCLVVSFSLHGLIAEYKNHCLLDANLHFVPVPGGNQTLENGTDTNANQTAVQYVIDEYWSNWSSGTYCEILTNLPLFQGICGIIWLAIFVIHGPGGILPQPWRIVFPSLIFFLACSITSLLTAGFITRGLSQLCAQFRKVDSVQDVSCARQMLYFALAPENSTLVQVDKNFFLTLVFPWVWFGATVFGFVVILLRIILMPDFELFRVVISMHAGRKELPVVRPTNITMTYNLDELKKRSVVASTSHNISSNLKPAPKHDQVPESSKKITEITRTHPTAYVIFASLLLDLLAFTMILPLLPSLLEYYRKNDNHLYGYLADSIKQFQVWIGAPERFTSVLFGGALGSMFSFLQFLSSPIVGALSDYYGRKPLMLLCATGIAASYGLWAYSESFLLFVIARFVGGISKGNVSLCMAVITDVSNQQNRGKAMALVGIAFSLGFIAGPMIGAMFSRFSDKTGTLWFFAPAMFAMLLAVADILFLVLCLKETLPKEKRSTRIINSLSHAVDHISIRALFRFSAVQNLSQKDVRSLRSLGVTYFLYLFLYSGLEFTVTFLMYHKFGYTSIDQAKMFLTTATAFVVTCMTTITSKYGDFHQKGTVLGVFRSLGALARAVGPIVASVAFWSVGARFTYIAGGVLLLWPALMLQYLKL</sequence>
<keyword evidence="8 16" id="KW-0156">Chromatin regulator</keyword>
<feature type="transmembrane region" description="Helical" evidence="19">
    <location>
        <begin position="598"/>
        <end position="620"/>
    </location>
</feature>
<dbReference type="Pfam" id="PF07690">
    <property type="entry name" value="MFS_1"/>
    <property type="match status" value="1"/>
</dbReference>
<dbReference type="STRING" id="7168.A0A182N5C9"/>
<keyword evidence="12 16" id="KW-0010">Activator</keyword>
<evidence type="ECO:0000256" key="15">
    <source>
        <dbReference type="ARBA" id="ARBA00064970"/>
    </source>
</evidence>
<dbReference type="GO" id="GO:0008270">
    <property type="term" value="F:zinc ion binding"/>
    <property type="evidence" value="ECO:0007669"/>
    <property type="project" value="UniProtKB-UniRule"/>
</dbReference>
<evidence type="ECO:0000256" key="14">
    <source>
        <dbReference type="ARBA" id="ARBA00023242"/>
    </source>
</evidence>
<feature type="transmembrane region" description="Helical" evidence="19">
    <location>
        <begin position="482"/>
        <end position="504"/>
    </location>
</feature>
<feature type="transmembrane region" description="Helical" evidence="19">
    <location>
        <begin position="542"/>
        <end position="563"/>
    </location>
</feature>
<keyword evidence="7 16" id="KW-0862">Zinc</keyword>
<dbReference type="GO" id="GO:0006325">
    <property type="term" value="P:chromatin organization"/>
    <property type="evidence" value="ECO:0007669"/>
    <property type="project" value="UniProtKB-KW"/>
</dbReference>
<feature type="compositionally biased region" description="Acidic residues" evidence="18">
    <location>
        <begin position="148"/>
        <end position="158"/>
    </location>
</feature>
<evidence type="ECO:0000256" key="5">
    <source>
        <dbReference type="ARBA" id="ARBA00022723"/>
    </source>
</evidence>
<dbReference type="InterPro" id="IPR011701">
    <property type="entry name" value="MFS"/>
</dbReference>
<evidence type="ECO:0000256" key="19">
    <source>
        <dbReference type="SAM" id="Phobius"/>
    </source>
</evidence>
<keyword evidence="11 19" id="KW-0472">Membrane</keyword>
<comment type="similarity">
    <text evidence="16 17">Belongs to the SGF11 family.</text>
</comment>
<dbReference type="PROSITE" id="PS00216">
    <property type="entry name" value="SUGAR_TRANSPORT_1"/>
    <property type="match status" value="1"/>
</dbReference>
<dbReference type="PANTHER" id="PTHR23504:SF31">
    <property type="entry name" value="MAJOR FACILITATOR SUPERFAMILY DOMAIN-CONTAINING PROTEIN 10"/>
    <property type="match status" value="1"/>
</dbReference>
<dbReference type="VEuPathDB" id="VectorBase:ADIR002848"/>
<dbReference type="Gene3D" id="3.30.160.60">
    <property type="entry name" value="Classic Zinc Finger"/>
    <property type="match status" value="1"/>
</dbReference>
<keyword evidence="5 16" id="KW-0479">Metal-binding</keyword>
<keyword evidence="4 19" id="KW-0812">Transmembrane</keyword>
<dbReference type="PROSITE" id="PS50850">
    <property type="entry name" value="MFS"/>
    <property type="match status" value="1"/>
</dbReference>
<evidence type="ECO:0000256" key="16">
    <source>
        <dbReference type="HAMAP-Rule" id="MF_03047"/>
    </source>
</evidence>
<evidence type="ECO:0000313" key="21">
    <source>
        <dbReference type="EnsemblMetazoa" id="ADIR002848-PA"/>
    </source>
</evidence>
<dbReference type="FunFam" id="3.30.160.60:FF:000118">
    <property type="entry name" value="Ataxin-7-like protein 3"/>
    <property type="match status" value="1"/>
</dbReference>
<evidence type="ECO:0000313" key="22">
    <source>
        <dbReference type="Proteomes" id="UP000075884"/>
    </source>
</evidence>
<evidence type="ECO:0000256" key="12">
    <source>
        <dbReference type="ARBA" id="ARBA00023159"/>
    </source>
</evidence>
<comment type="domain">
    <text evidence="16">The long N-terminal helix forms part of the 'assembly lobe' of the SAGA deubiquitination module.</text>
</comment>
<dbReference type="InterPro" id="IPR013246">
    <property type="entry name" value="SAGA_su_Sgf11"/>
</dbReference>
<dbReference type="GO" id="GO:0071819">
    <property type="term" value="C:DUBm complex"/>
    <property type="evidence" value="ECO:0007669"/>
    <property type="project" value="UniProtKB-UniRule"/>
</dbReference>
<comment type="subunit">
    <text evidence="15">Component of some SAGA transcription coactivator-HAT complexes. Within the SAGA complex, participates in a subcomplex of SAGA called the DUB module (deubiquitination module).</text>
</comment>
<dbReference type="InterPro" id="IPR036259">
    <property type="entry name" value="MFS_trans_sf"/>
</dbReference>
<reference evidence="21" key="2">
    <citation type="submission" date="2020-05" db="UniProtKB">
        <authorList>
            <consortium name="EnsemblMetazoa"/>
        </authorList>
    </citation>
    <scope>IDENTIFICATION</scope>
    <source>
        <strain evidence="21">WRAIR2</strain>
    </source>
</reference>
<feature type="transmembrane region" description="Helical" evidence="19">
    <location>
        <begin position="741"/>
        <end position="761"/>
    </location>
</feature>
<dbReference type="AlphaFoldDB" id="A0A182N5C9"/>
<evidence type="ECO:0000256" key="18">
    <source>
        <dbReference type="SAM" id="MobiDB-lite"/>
    </source>
</evidence>
<keyword evidence="9 19" id="KW-1133">Transmembrane helix</keyword>
<feature type="transmembrane region" description="Helical" evidence="19">
    <location>
        <begin position="832"/>
        <end position="851"/>
    </location>
</feature>
<accession>A0A182N5C9</accession>
<feature type="transmembrane region" description="Helical" evidence="19">
    <location>
        <begin position="805"/>
        <end position="826"/>
    </location>
</feature>
<dbReference type="GO" id="GO:0022857">
    <property type="term" value="F:transmembrane transporter activity"/>
    <property type="evidence" value="ECO:0007669"/>
    <property type="project" value="InterPro"/>
</dbReference>
<dbReference type="SUPFAM" id="SSF103473">
    <property type="entry name" value="MFS general substrate transporter"/>
    <property type="match status" value="1"/>
</dbReference>
<name>A0A182N5C9_9DIPT</name>
<comment type="function">
    <text evidence="16 17">Component of the transcription regulatory histone acetylation (HAT) complex SAGA, a multiprotein complex that activates transcription by remodeling chromatin and mediating histone acetylation and deubiquitination. Within the SAGA complex, participates in a subcomplex that specifically deubiquitinates histone H2B. The SAGA complex is recruited to specific gene promoters by activators, where it is required for transcription.</text>
</comment>
<feature type="transmembrane region" description="Helical" evidence="19">
    <location>
        <begin position="666"/>
        <end position="688"/>
    </location>
</feature>
<evidence type="ECO:0000259" key="20">
    <source>
        <dbReference type="PROSITE" id="PS50850"/>
    </source>
</evidence>
<keyword evidence="10 16" id="KW-0805">Transcription regulation</keyword>
<evidence type="ECO:0000256" key="11">
    <source>
        <dbReference type="ARBA" id="ARBA00023136"/>
    </source>
</evidence>
<feature type="transmembrane region" description="Helical" evidence="19">
    <location>
        <begin position="197"/>
        <end position="218"/>
    </location>
</feature>
<evidence type="ECO:0000256" key="2">
    <source>
        <dbReference type="ARBA" id="ARBA00004141"/>
    </source>
</evidence>
<dbReference type="Proteomes" id="UP000075884">
    <property type="component" value="Unassembled WGS sequence"/>
</dbReference>
<evidence type="ECO:0000256" key="6">
    <source>
        <dbReference type="ARBA" id="ARBA00022771"/>
    </source>
</evidence>
<keyword evidence="22" id="KW-1185">Reference proteome</keyword>
<dbReference type="GO" id="GO:0003713">
    <property type="term" value="F:transcription coactivator activity"/>
    <property type="evidence" value="ECO:0007669"/>
    <property type="project" value="UniProtKB-UniRule"/>
</dbReference>
<comment type="domain">
    <text evidence="16">The C-terminal SGF11-type zinc-finger domain forms part of the 'catalytic lobe' of the SAGA deubiquitination module.</text>
</comment>
<comment type="subcellular location">
    <subcellularLocation>
        <location evidence="2">Membrane</location>
        <topology evidence="2">Multi-pass membrane protein</topology>
    </subcellularLocation>
    <subcellularLocation>
        <location evidence="1 16 17">Nucleus</location>
    </subcellularLocation>
</comment>
<feature type="transmembrane region" description="Helical" evidence="19">
    <location>
        <begin position="632"/>
        <end position="654"/>
    </location>
</feature>
<reference evidence="22" key="1">
    <citation type="submission" date="2013-03" db="EMBL/GenBank/DDBJ databases">
        <title>The Genome Sequence of Anopheles dirus WRAIR2.</title>
        <authorList>
            <consortium name="The Broad Institute Genomics Platform"/>
            <person name="Neafsey D.E."/>
            <person name="Walton C."/>
            <person name="Walker B."/>
            <person name="Young S.K."/>
            <person name="Zeng Q."/>
            <person name="Gargeya S."/>
            <person name="Fitzgerald M."/>
            <person name="Haas B."/>
            <person name="Abouelleil A."/>
            <person name="Allen A.W."/>
            <person name="Alvarado L."/>
            <person name="Arachchi H.M."/>
            <person name="Berlin A.M."/>
            <person name="Chapman S.B."/>
            <person name="Gainer-Dewar J."/>
            <person name="Goldberg J."/>
            <person name="Griggs A."/>
            <person name="Gujja S."/>
            <person name="Hansen M."/>
            <person name="Howarth C."/>
            <person name="Imamovic A."/>
            <person name="Ireland A."/>
            <person name="Larimer J."/>
            <person name="McCowan C."/>
            <person name="Murphy C."/>
            <person name="Pearson M."/>
            <person name="Poon T.W."/>
            <person name="Priest M."/>
            <person name="Roberts A."/>
            <person name="Saif S."/>
            <person name="Shea T."/>
            <person name="Sisk P."/>
            <person name="Sykes S."/>
            <person name="Wortman J."/>
            <person name="Nusbaum C."/>
            <person name="Birren B."/>
        </authorList>
    </citation>
    <scope>NUCLEOTIDE SEQUENCE [LARGE SCALE GENOMIC DNA]</scope>
    <source>
        <strain evidence="22">WRAIR2</strain>
    </source>
</reference>
<feature type="transmembrane region" description="Helical" evidence="19">
    <location>
        <begin position="773"/>
        <end position="793"/>
    </location>
</feature>
<evidence type="ECO:0000256" key="7">
    <source>
        <dbReference type="ARBA" id="ARBA00022833"/>
    </source>
</evidence>
<dbReference type="InterPro" id="IPR005829">
    <property type="entry name" value="Sugar_transporter_CS"/>
</dbReference>
<feature type="transmembrane region" description="Helical" evidence="19">
    <location>
        <begin position="575"/>
        <end position="592"/>
    </location>
</feature>
<proteinExistence type="inferred from homology"/>
<feature type="transmembrane region" description="Helical" evidence="19">
    <location>
        <begin position="384"/>
        <end position="403"/>
    </location>
</feature>
<dbReference type="GO" id="GO:0000124">
    <property type="term" value="C:SAGA complex"/>
    <property type="evidence" value="ECO:0007669"/>
    <property type="project" value="UniProtKB-UniRule"/>
</dbReference>
<dbReference type="EnsemblMetazoa" id="ADIR002848-RA">
    <property type="protein sequence ID" value="ADIR002848-PA"/>
    <property type="gene ID" value="ADIR002848"/>
</dbReference>
<feature type="region of interest" description="Disordered" evidence="18">
    <location>
        <begin position="141"/>
        <end position="163"/>
    </location>
</feature>
<evidence type="ECO:0000256" key="3">
    <source>
        <dbReference type="ARBA" id="ARBA00022448"/>
    </source>
</evidence>
<comment type="subunit">
    <text evidence="16">Component of some SAGA transcription coactivator-HAT complexes. Within the SAGA complex, participates to a subcomplex of SAGA called the DUB module (deubiquitination module).</text>
</comment>
<feature type="transmembrane region" description="Helical" evidence="19">
    <location>
        <begin position="275"/>
        <end position="297"/>
    </location>
</feature>
<keyword evidence="14 16" id="KW-0539">Nucleus</keyword>
<evidence type="ECO:0000256" key="4">
    <source>
        <dbReference type="ARBA" id="ARBA00022692"/>
    </source>
</evidence>
<gene>
    <name evidence="16" type="primary">Sgf11</name>
</gene>
<feature type="zinc finger region" description="SGF11-type" evidence="16">
    <location>
        <begin position="98"/>
        <end position="119"/>
    </location>
</feature>
<keyword evidence="3" id="KW-0813">Transport</keyword>
<protein>
    <recommendedName>
        <fullName evidence="16">SAGA-associated factor 11 homolog</fullName>
    </recommendedName>
</protein>
<dbReference type="Gene3D" id="1.20.1250.20">
    <property type="entry name" value="MFS general substrate transporter like domains"/>
    <property type="match status" value="1"/>
</dbReference>
<evidence type="ECO:0000256" key="9">
    <source>
        <dbReference type="ARBA" id="ARBA00022989"/>
    </source>
</evidence>
<organism evidence="21 22">
    <name type="scientific">Anopheles dirus</name>
    <dbReference type="NCBI Taxonomy" id="7168"/>
    <lineage>
        <taxon>Eukaryota</taxon>
        <taxon>Metazoa</taxon>
        <taxon>Ecdysozoa</taxon>
        <taxon>Arthropoda</taxon>
        <taxon>Hexapoda</taxon>
        <taxon>Insecta</taxon>
        <taxon>Pterygota</taxon>
        <taxon>Neoptera</taxon>
        <taxon>Endopterygota</taxon>
        <taxon>Diptera</taxon>
        <taxon>Nematocera</taxon>
        <taxon>Culicoidea</taxon>
        <taxon>Culicidae</taxon>
        <taxon>Anophelinae</taxon>
        <taxon>Anopheles</taxon>
    </lineage>
</organism>
<dbReference type="InterPro" id="IPR020846">
    <property type="entry name" value="MFS_dom"/>
</dbReference>
<dbReference type="PANTHER" id="PTHR23504">
    <property type="entry name" value="MAJOR FACILITATOR SUPERFAMILY DOMAIN-CONTAINING PROTEIN 10"/>
    <property type="match status" value="1"/>
</dbReference>
<keyword evidence="6 16" id="KW-0863">Zinc-finger</keyword>
<feature type="region of interest" description="Disordered" evidence="18">
    <location>
        <begin position="62"/>
        <end position="85"/>
    </location>
</feature>
<evidence type="ECO:0000256" key="13">
    <source>
        <dbReference type="ARBA" id="ARBA00023163"/>
    </source>
</evidence>
<dbReference type="FunFam" id="1.20.1250.20:FF:000223">
    <property type="entry name" value="Major facilitator superfamily domain-containing protein"/>
    <property type="match status" value="1"/>
</dbReference>